<accession>A0ABS8SS15</accession>
<dbReference type="Proteomes" id="UP000823775">
    <property type="component" value="Unassembled WGS sequence"/>
</dbReference>
<reference evidence="1 2" key="1">
    <citation type="journal article" date="2021" name="BMC Genomics">
        <title>Datura genome reveals duplications of psychoactive alkaloid biosynthetic genes and high mutation rate following tissue culture.</title>
        <authorList>
            <person name="Rajewski A."/>
            <person name="Carter-House D."/>
            <person name="Stajich J."/>
            <person name="Litt A."/>
        </authorList>
    </citation>
    <scope>NUCLEOTIDE SEQUENCE [LARGE SCALE GENOMIC DNA]</scope>
    <source>
        <strain evidence="1">AR-01</strain>
    </source>
</reference>
<proteinExistence type="predicted"/>
<dbReference type="EMBL" id="JACEIK010000732">
    <property type="protein sequence ID" value="MCD7461554.1"/>
    <property type="molecule type" value="Genomic_DNA"/>
</dbReference>
<gene>
    <name evidence="1" type="ORF">HAX54_046410</name>
</gene>
<protein>
    <recommendedName>
        <fullName evidence="3">FBD domain-containing protein</fullName>
    </recommendedName>
</protein>
<keyword evidence="2" id="KW-1185">Reference proteome</keyword>
<evidence type="ECO:0000313" key="2">
    <source>
        <dbReference type="Proteomes" id="UP000823775"/>
    </source>
</evidence>
<name>A0ABS8SS15_DATST</name>
<comment type="caution">
    <text evidence="1">The sequence shown here is derived from an EMBL/GenBank/DDBJ whole genome shotgun (WGS) entry which is preliminary data.</text>
</comment>
<sequence length="106" mass="12321">MASSELRNLKKQKEEASDDSLFHFVKNPICHFELLDLANGDDMDLLSLVPSFVFPNLKNVKIVISPKRCLKDHVEWGFDKLFNLLKFLLKNATVLEEFVILSKRRM</sequence>
<evidence type="ECO:0000313" key="1">
    <source>
        <dbReference type="EMBL" id="MCD7461554.1"/>
    </source>
</evidence>
<organism evidence="1 2">
    <name type="scientific">Datura stramonium</name>
    <name type="common">Jimsonweed</name>
    <name type="synonym">Common thornapple</name>
    <dbReference type="NCBI Taxonomy" id="4076"/>
    <lineage>
        <taxon>Eukaryota</taxon>
        <taxon>Viridiplantae</taxon>
        <taxon>Streptophyta</taxon>
        <taxon>Embryophyta</taxon>
        <taxon>Tracheophyta</taxon>
        <taxon>Spermatophyta</taxon>
        <taxon>Magnoliopsida</taxon>
        <taxon>eudicotyledons</taxon>
        <taxon>Gunneridae</taxon>
        <taxon>Pentapetalae</taxon>
        <taxon>asterids</taxon>
        <taxon>lamiids</taxon>
        <taxon>Solanales</taxon>
        <taxon>Solanaceae</taxon>
        <taxon>Solanoideae</taxon>
        <taxon>Datureae</taxon>
        <taxon>Datura</taxon>
    </lineage>
</organism>
<evidence type="ECO:0008006" key="3">
    <source>
        <dbReference type="Google" id="ProtNLM"/>
    </source>
</evidence>